<name>A0A2P5BY27_PARAD</name>
<keyword evidence="3" id="KW-1185">Reference proteome</keyword>
<organism evidence="2 3">
    <name type="scientific">Parasponia andersonii</name>
    <name type="common">Sponia andersonii</name>
    <dbReference type="NCBI Taxonomy" id="3476"/>
    <lineage>
        <taxon>Eukaryota</taxon>
        <taxon>Viridiplantae</taxon>
        <taxon>Streptophyta</taxon>
        <taxon>Embryophyta</taxon>
        <taxon>Tracheophyta</taxon>
        <taxon>Spermatophyta</taxon>
        <taxon>Magnoliopsida</taxon>
        <taxon>eudicotyledons</taxon>
        <taxon>Gunneridae</taxon>
        <taxon>Pentapetalae</taxon>
        <taxon>rosids</taxon>
        <taxon>fabids</taxon>
        <taxon>Rosales</taxon>
        <taxon>Cannabaceae</taxon>
        <taxon>Parasponia</taxon>
    </lineage>
</organism>
<proteinExistence type="predicted"/>
<comment type="caution">
    <text evidence="2">The sequence shown here is derived from an EMBL/GenBank/DDBJ whole genome shotgun (WGS) entry which is preliminary data.</text>
</comment>
<protein>
    <submittedName>
        <fullName evidence="2">Uncharacterized protein</fullName>
    </submittedName>
</protein>
<dbReference type="EMBL" id="JXTB01000204">
    <property type="protein sequence ID" value="PON53659.1"/>
    <property type="molecule type" value="Genomic_DNA"/>
</dbReference>
<feature type="compositionally biased region" description="Basic and acidic residues" evidence="1">
    <location>
        <begin position="1"/>
        <end position="10"/>
    </location>
</feature>
<evidence type="ECO:0000313" key="3">
    <source>
        <dbReference type="Proteomes" id="UP000237105"/>
    </source>
</evidence>
<accession>A0A2P5BY27</accession>
<dbReference type="AlphaFoldDB" id="A0A2P5BY27"/>
<feature type="region of interest" description="Disordered" evidence="1">
    <location>
        <begin position="1"/>
        <end position="21"/>
    </location>
</feature>
<gene>
    <name evidence="2" type="ORF">PanWU01x14_200970</name>
</gene>
<evidence type="ECO:0000313" key="2">
    <source>
        <dbReference type="EMBL" id="PON53659.1"/>
    </source>
</evidence>
<dbReference type="Proteomes" id="UP000237105">
    <property type="component" value="Unassembled WGS sequence"/>
</dbReference>
<evidence type="ECO:0000256" key="1">
    <source>
        <dbReference type="SAM" id="MobiDB-lite"/>
    </source>
</evidence>
<sequence length="87" mass="9680">MDGWQKDGGWHDSVGNGGRDISTSNEILSMIVTDHIAHPPHRSSNRLQLQQIMNGMVIILPKDKCPLMVVVDLLRWDKLFKSSGGLS</sequence>
<reference evidence="3" key="1">
    <citation type="submission" date="2016-06" db="EMBL/GenBank/DDBJ databases">
        <title>Parallel loss of symbiosis genes in relatives of nitrogen-fixing non-legume Parasponia.</title>
        <authorList>
            <person name="Van Velzen R."/>
            <person name="Holmer R."/>
            <person name="Bu F."/>
            <person name="Rutten L."/>
            <person name="Van Zeijl A."/>
            <person name="Liu W."/>
            <person name="Santuari L."/>
            <person name="Cao Q."/>
            <person name="Sharma T."/>
            <person name="Shen D."/>
            <person name="Roswanjaya Y."/>
            <person name="Wardhani T."/>
            <person name="Kalhor M.S."/>
            <person name="Jansen J."/>
            <person name="Van den Hoogen J."/>
            <person name="Gungor B."/>
            <person name="Hartog M."/>
            <person name="Hontelez J."/>
            <person name="Verver J."/>
            <person name="Yang W.-C."/>
            <person name="Schijlen E."/>
            <person name="Repin R."/>
            <person name="Schilthuizen M."/>
            <person name="Schranz E."/>
            <person name="Heidstra R."/>
            <person name="Miyata K."/>
            <person name="Fedorova E."/>
            <person name="Kohlen W."/>
            <person name="Bisseling T."/>
            <person name="Smit S."/>
            <person name="Geurts R."/>
        </authorList>
    </citation>
    <scope>NUCLEOTIDE SEQUENCE [LARGE SCALE GENOMIC DNA]</scope>
    <source>
        <strain evidence="3">cv. WU1-14</strain>
    </source>
</reference>